<dbReference type="RefSeq" id="WP_381434655.1">
    <property type="nucleotide sequence ID" value="NZ_JBHSNO010000005.1"/>
</dbReference>
<evidence type="ECO:0000259" key="3">
    <source>
        <dbReference type="PROSITE" id="PS50977"/>
    </source>
</evidence>
<dbReference type="Gene3D" id="1.10.357.10">
    <property type="entry name" value="Tetracycline Repressor, domain 2"/>
    <property type="match status" value="1"/>
</dbReference>
<organism evidence="4 5">
    <name type="scientific">Sporosarcina soli</name>
    <dbReference type="NCBI Taxonomy" id="334736"/>
    <lineage>
        <taxon>Bacteria</taxon>
        <taxon>Bacillati</taxon>
        <taxon>Bacillota</taxon>
        <taxon>Bacilli</taxon>
        <taxon>Bacillales</taxon>
        <taxon>Caryophanaceae</taxon>
        <taxon>Sporosarcina</taxon>
    </lineage>
</organism>
<dbReference type="InterPro" id="IPR050624">
    <property type="entry name" value="HTH-type_Tx_Regulator"/>
</dbReference>
<dbReference type="PANTHER" id="PTHR43479">
    <property type="entry name" value="ACREF/ENVCD OPERON REPRESSOR-RELATED"/>
    <property type="match status" value="1"/>
</dbReference>
<dbReference type="Proteomes" id="UP001596109">
    <property type="component" value="Unassembled WGS sequence"/>
</dbReference>
<evidence type="ECO:0000313" key="4">
    <source>
        <dbReference type="EMBL" id="MFC5589651.1"/>
    </source>
</evidence>
<reference evidence="5" key="1">
    <citation type="journal article" date="2019" name="Int. J. Syst. Evol. Microbiol.">
        <title>The Global Catalogue of Microorganisms (GCM) 10K type strain sequencing project: providing services to taxonomists for standard genome sequencing and annotation.</title>
        <authorList>
            <consortium name="The Broad Institute Genomics Platform"/>
            <consortium name="The Broad Institute Genome Sequencing Center for Infectious Disease"/>
            <person name="Wu L."/>
            <person name="Ma J."/>
        </authorList>
    </citation>
    <scope>NUCLEOTIDE SEQUENCE [LARGE SCALE GENOMIC DNA]</scope>
    <source>
        <strain evidence="5">CGMCC 4.1434</strain>
    </source>
</reference>
<feature type="DNA-binding region" description="H-T-H motif" evidence="2">
    <location>
        <begin position="34"/>
        <end position="53"/>
    </location>
</feature>
<proteinExistence type="predicted"/>
<dbReference type="InterPro" id="IPR009057">
    <property type="entry name" value="Homeodomain-like_sf"/>
</dbReference>
<evidence type="ECO:0000313" key="5">
    <source>
        <dbReference type="Proteomes" id="UP001596109"/>
    </source>
</evidence>
<keyword evidence="5" id="KW-1185">Reference proteome</keyword>
<dbReference type="PANTHER" id="PTHR43479:SF7">
    <property type="entry name" value="TETR-FAMILY TRANSCRIPTIONAL REGULATOR"/>
    <property type="match status" value="1"/>
</dbReference>
<protein>
    <submittedName>
        <fullName evidence="4">TetR/AcrR family transcriptional regulator</fullName>
    </submittedName>
</protein>
<sequence>MTHPKTDPRIQRTRKLIMDSFMELSGKKEFKEITVKDITTDAMINRATFYYHFEDIYDLLEKVLSEVLLVNLDFNDYQNNELNEEALVNIFKAITNFQKSLSNRCHRGYEDTIARIIREQLEIIFYKMLLFQNKTEEDEALKITAVVLSWGIYGASVEWRRSSKEMLPEEFIKLAIPSILSGIGFGYAGEKILSEENL</sequence>
<keyword evidence="1 2" id="KW-0238">DNA-binding</keyword>
<feature type="domain" description="HTH tetR-type" evidence="3">
    <location>
        <begin position="11"/>
        <end position="71"/>
    </location>
</feature>
<gene>
    <name evidence="4" type="ORF">ACFPRA_12165</name>
</gene>
<evidence type="ECO:0000256" key="1">
    <source>
        <dbReference type="ARBA" id="ARBA00023125"/>
    </source>
</evidence>
<name>A0ABW0TJL7_9BACL</name>
<dbReference type="SUPFAM" id="SSF46689">
    <property type="entry name" value="Homeodomain-like"/>
    <property type="match status" value="1"/>
</dbReference>
<dbReference type="InterPro" id="IPR001647">
    <property type="entry name" value="HTH_TetR"/>
</dbReference>
<dbReference type="EMBL" id="JBHSNO010000005">
    <property type="protein sequence ID" value="MFC5589651.1"/>
    <property type="molecule type" value="Genomic_DNA"/>
</dbReference>
<accession>A0ABW0TJL7</accession>
<comment type="caution">
    <text evidence="4">The sequence shown here is derived from an EMBL/GenBank/DDBJ whole genome shotgun (WGS) entry which is preliminary data.</text>
</comment>
<dbReference type="PROSITE" id="PS50977">
    <property type="entry name" value="HTH_TETR_2"/>
    <property type="match status" value="1"/>
</dbReference>
<evidence type="ECO:0000256" key="2">
    <source>
        <dbReference type="PROSITE-ProRule" id="PRU00335"/>
    </source>
</evidence>